<accession>A0A4Y2SM54</accession>
<name>A0A4Y2SM54_ARAVE</name>
<dbReference type="Proteomes" id="UP000499080">
    <property type="component" value="Unassembled WGS sequence"/>
</dbReference>
<dbReference type="Pfam" id="PF13843">
    <property type="entry name" value="DDE_Tnp_1_7"/>
    <property type="match status" value="1"/>
</dbReference>
<sequence>MLLIPEQRLLVRAMSRKRYFDIEKYLHFNDNTAIDTDRCYKVRPIYTLLNETLQQFDGYTFYIIPYQGAQKENGSENSSERLDKAMKTTKKEKKTLSQTVMEKLLRVVET</sequence>
<feature type="domain" description="PiggyBac transposable element-derived protein" evidence="2">
    <location>
        <begin position="9"/>
        <end position="55"/>
    </location>
</feature>
<organism evidence="3 5">
    <name type="scientific">Araneus ventricosus</name>
    <name type="common">Orbweaver spider</name>
    <name type="synonym">Epeira ventricosa</name>
    <dbReference type="NCBI Taxonomy" id="182803"/>
    <lineage>
        <taxon>Eukaryota</taxon>
        <taxon>Metazoa</taxon>
        <taxon>Ecdysozoa</taxon>
        <taxon>Arthropoda</taxon>
        <taxon>Chelicerata</taxon>
        <taxon>Arachnida</taxon>
        <taxon>Araneae</taxon>
        <taxon>Araneomorphae</taxon>
        <taxon>Entelegynae</taxon>
        <taxon>Araneoidea</taxon>
        <taxon>Araneidae</taxon>
        <taxon>Araneus</taxon>
    </lineage>
</organism>
<dbReference type="OrthoDB" id="123207at2759"/>
<gene>
    <name evidence="3" type="ORF">AVEN_133997_1</name>
    <name evidence="4" type="ORF">AVEN_163029_1</name>
</gene>
<dbReference type="EMBL" id="BGPR01022682">
    <property type="protein sequence ID" value="GBN89227.1"/>
    <property type="molecule type" value="Genomic_DNA"/>
</dbReference>
<dbReference type="AlphaFoldDB" id="A0A4Y2SM54"/>
<evidence type="ECO:0000259" key="2">
    <source>
        <dbReference type="Pfam" id="PF13843"/>
    </source>
</evidence>
<comment type="caution">
    <text evidence="3">The sequence shown here is derived from an EMBL/GenBank/DDBJ whole genome shotgun (WGS) entry which is preliminary data.</text>
</comment>
<evidence type="ECO:0000313" key="4">
    <source>
        <dbReference type="EMBL" id="GBN89227.1"/>
    </source>
</evidence>
<evidence type="ECO:0000256" key="1">
    <source>
        <dbReference type="SAM" id="MobiDB-lite"/>
    </source>
</evidence>
<evidence type="ECO:0000313" key="3">
    <source>
        <dbReference type="EMBL" id="GBN89197.1"/>
    </source>
</evidence>
<keyword evidence="5" id="KW-1185">Reference proteome</keyword>
<feature type="region of interest" description="Disordered" evidence="1">
    <location>
        <begin position="71"/>
        <end position="91"/>
    </location>
</feature>
<evidence type="ECO:0000313" key="5">
    <source>
        <dbReference type="Proteomes" id="UP000499080"/>
    </source>
</evidence>
<dbReference type="EMBL" id="BGPR01022671">
    <property type="protein sequence ID" value="GBN89197.1"/>
    <property type="molecule type" value="Genomic_DNA"/>
</dbReference>
<proteinExistence type="predicted"/>
<protein>
    <recommendedName>
        <fullName evidence="2">PiggyBac transposable element-derived protein domain-containing protein</fullName>
    </recommendedName>
</protein>
<reference evidence="3 5" key="1">
    <citation type="journal article" date="2019" name="Sci. Rep.">
        <title>Orb-weaving spider Araneus ventricosus genome elucidates the spidroin gene catalogue.</title>
        <authorList>
            <person name="Kono N."/>
            <person name="Nakamura H."/>
            <person name="Ohtoshi R."/>
            <person name="Moran D.A.P."/>
            <person name="Shinohara A."/>
            <person name="Yoshida Y."/>
            <person name="Fujiwara M."/>
            <person name="Mori M."/>
            <person name="Tomita M."/>
            <person name="Arakawa K."/>
        </authorList>
    </citation>
    <scope>NUCLEOTIDE SEQUENCE [LARGE SCALE GENOMIC DNA]</scope>
</reference>
<dbReference type="InterPro" id="IPR029526">
    <property type="entry name" value="PGBD"/>
</dbReference>